<dbReference type="SMART" id="SM01254">
    <property type="entry name" value="KLRAQ"/>
    <property type="match status" value="1"/>
</dbReference>
<evidence type="ECO:0000256" key="2">
    <source>
        <dbReference type="SAM" id="Coils"/>
    </source>
</evidence>
<evidence type="ECO:0000313" key="5">
    <source>
        <dbReference type="EMBL" id="PKA66175.1"/>
    </source>
</evidence>
<keyword evidence="1" id="KW-0863">Zinc-finger</keyword>
<evidence type="ECO:0000256" key="1">
    <source>
        <dbReference type="PROSITE-ProRule" id="PRU00047"/>
    </source>
</evidence>
<proteinExistence type="predicted"/>
<accession>A0A2I0BEE4</accession>
<feature type="region of interest" description="Disordered" evidence="3">
    <location>
        <begin position="89"/>
        <end position="108"/>
    </location>
</feature>
<dbReference type="GO" id="GO:0003676">
    <property type="term" value="F:nucleic acid binding"/>
    <property type="evidence" value="ECO:0007669"/>
    <property type="project" value="InterPro"/>
</dbReference>
<organism evidence="5 6">
    <name type="scientific">Apostasia shenzhenica</name>
    <dbReference type="NCBI Taxonomy" id="1088818"/>
    <lineage>
        <taxon>Eukaryota</taxon>
        <taxon>Viridiplantae</taxon>
        <taxon>Streptophyta</taxon>
        <taxon>Embryophyta</taxon>
        <taxon>Tracheophyta</taxon>
        <taxon>Spermatophyta</taxon>
        <taxon>Magnoliopsida</taxon>
        <taxon>Liliopsida</taxon>
        <taxon>Asparagales</taxon>
        <taxon>Orchidaceae</taxon>
        <taxon>Apostasioideae</taxon>
        <taxon>Apostasia</taxon>
    </lineage>
</organism>
<dbReference type="OrthoDB" id="1738629at2759"/>
<feature type="coiled-coil region" evidence="2">
    <location>
        <begin position="220"/>
        <end position="268"/>
    </location>
</feature>
<evidence type="ECO:0000256" key="3">
    <source>
        <dbReference type="SAM" id="MobiDB-lite"/>
    </source>
</evidence>
<evidence type="ECO:0000313" key="6">
    <source>
        <dbReference type="Proteomes" id="UP000236161"/>
    </source>
</evidence>
<dbReference type="GO" id="GO:0008270">
    <property type="term" value="F:zinc ion binding"/>
    <property type="evidence" value="ECO:0007669"/>
    <property type="project" value="UniProtKB-KW"/>
</dbReference>
<dbReference type="Pfam" id="PF00098">
    <property type="entry name" value="zf-CCHC"/>
    <property type="match status" value="1"/>
</dbReference>
<dbReference type="Gene3D" id="4.10.60.10">
    <property type="entry name" value="Zinc finger, CCHC-type"/>
    <property type="match status" value="1"/>
</dbReference>
<dbReference type="SMART" id="SM00343">
    <property type="entry name" value="ZnF_C2HC"/>
    <property type="match status" value="2"/>
</dbReference>
<dbReference type="InterPro" id="IPR019343">
    <property type="entry name" value="PPP1R21_N"/>
</dbReference>
<feature type="compositionally biased region" description="Acidic residues" evidence="3">
    <location>
        <begin position="94"/>
        <end position="108"/>
    </location>
</feature>
<dbReference type="SUPFAM" id="SSF57756">
    <property type="entry name" value="Retrovirus zinc finger-like domains"/>
    <property type="match status" value="1"/>
</dbReference>
<feature type="domain" description="CCHC-type" evidence="4">
    <location>
        <begin position="148"/>
        <end position="163"/>
    </location>
</feature>
<dbReference type="AlphaFoldDB" id="A0A2I0BEE4"/>
<evidence type="ECO:0000259" key="4">
    <source>
        <dbReference type="PROSITE" id="PS50158"/>
    </source>
</evidence>
<protein>
    <recommendedName>
        <fullName evidence="4">CCHC-type domain-containing protein</fullName>
    </recommendedName>
</protein>
<dbReference type="InterPro" id="IPR036875">
    <property type="entry name" value="Znf_CCHC_sf"/>
</dbReference>
<gene>
    <name evidence="5" type="ORF">AXF42_Ash018465</name>
</gene>
<keyword evidence="6" id="KW-1185">Reference proteome</keyword>
<keyword evidence="1" id="KW-0862">Zinc</keyword>
<dbReference type="EMBL" id="KZ451887">
    <property type="protein sequence ID" value="PKA66175.1"/>
    <property type="molecule type" value="Genomic_DNA"/>
</dbReference>
<name>A0A2I0BEE4_9ASPA</name>
<dbReference type="InterPro" id="IPR001878">
    <property type="entry name" value="Znf_CCHC"/>
</dbReference>
<sequence>MFTRFTDITNSLISLEKIFTNEELVRKIFRCLLKEYDVKSTAIVEAHDLSKYELDTLLGSLITYEMELQKKKKNEELKRLQKKTLALKTSSLQSDDESANSESDEEGRLDDEIAMISKQFNRLMRKKGKFTRYKKSGLNKEIKKNDIKCYECKEFGHIKPNCPLLKKKKKKKAMVATWSDSDQSSNENEEQIETANLCLMAHDQDNEFDHEEKVDNRLSYEELDSALNELFFEYKKLKNKYFICKKSIIKLEKEKKDLNENLKISETHQSKTLGEVKSLTFENDELKKKISLFENSSKLFSSHMHCISQAKLNDNYFSHSRITCHYCGKNGHSIKDYRIKRTIENRSSSYVWRPKKIINKNEQKSVSCVLGPKVIWAPKLT</sequence>
<dbReference type="Proteomes" id="UP000236161">
    <property type="component" value="Unassembled WGS sequence"/>
</dbReference>
<keyword evidence="1" id="KW-0479">Metal-binding</keyword>
<reference evidence="5 6" key="1">
    <citation type="journal article" date="2017" name="Nature">
        <title>The Apostasia genome and the evolution of orchids.</title>
        <authorList>
            <person name="Zhang G.Q."/>
            <person name="Liu K.W."/>
            <person name="Li Z."/>
            <person name="Lohaus R."/>
            <person name="Hsiao Y.Y."/>
            <person name="Niu S.C."/>
            <person name="Wang J.Y."/>
            <person name="Lin Y.C."/>
            <person name="Xu Q."/>
            <person name="Chen L.J."/>
            <person name="Yoshida K."/>
            <person name="Fujiwara S."/>
            <person name="Wang Z.W."/>
            <person name="Zhang Y.Q."/>
            <person name="Mitsuda N."/>
            <person name="Wang M."/>
            <person name="Liu G.H."/>
            <person name="Pecoraro L."/>
            <person name="Huang H.X."/>
            <person name="Xiao X.J."/>
            <person name="Lin M."/>
            <person name="Wu X.Y."/>
            <person name="Wu W.L."/>
            <person name="Chen Y.Y."/>
            <person name="Chang S.B."/>
            <person name="Sakamoto S."/>
            <person name="Ohme-Takagi M."/>
            <person name="Yagi M."/>
            <person name="Zeng S.J."/>
            <person name="Shen C.Y."/>
            <person name="Yeh C.M."/>
            <person name="Luo Y.B."/>
            <person name="Tsai W.C."/>
            <person name="Van de Peer Y."/>
            <person name="Liu Z.J."/>
        </authorList>
    </citation>
    <scope>NUCLEOTIDE SEQUENCE [LARGE SCALE GENOMIC DNA]</scope>
    <source>
        <strain evidence="6">cv. Shenzhen</strain>
        <tissue evidence="5">Stem</tissue>
    </source>
</reference>
<dbReference type="Pfam" id="PF10205">
    <property type="entry name" value="KLRAQ"/>
    <property type="match status" value="1"/>
</dbReference>
<keyword evidence="2" id="KW-0175">Coiled coil</keyword>
<dbReference type="PROSITE" id="PS50158">
    <property type="entry name" value="ZF_CCHC"/>
    <property type="match status" value="1"/>
</dbReference>